<dbReference type="AlphaFoldDB" id="A0A5B0DS67"/>
<dbReference type="GO" id="GO:0009247">
    <property type="term" value="P:glycolipid biosynthetic process"/>
    <property type="evidence" value="ECO:0007669"/>
    <property type="project" value="TreeGrafter"/>
</dbReference>
<dbReference type="Pfam" id="PF01040">
    <property type="entry name" value="UbiA"/>
    <property type="match status" value="1"/>
</dbReference>
<dbReference type="Gene3D" id="3.40.50.1000">
    <property type="entry name" value="HAD superfamily/HAD-like"/>
    <property type="match status" value="1"/>
</dbReference>
<evidence type="ECO:0000256" key="2">
    <source>
        <dbReference type="ARBA" id="ARBA00022475"/>
    </source>
</evidence>
<accession>A0A5B0DS67</accession>
<feature type="transmembrane region" description="Helical" evidence="6">
    <location>
        <begin position="297"/>
        <end position="315"/>
    </location>
</feature>
<dbReference type="GO" id="GO:0016765">
    <property type="term" value="F:transferase activity, transferring alkyl or aryl (other than methyl) groups"/>
    <property type="evidence" value="ECO:0007669"/>
    <property type="project" value="InterPro"/>
</dbReference>
<feature type="transmembrane region" description="Helical" evidence="6">
    <location>
        <begin position="222"/>
        <end position="245"/>
    </location>
</feature>
<dbReference type="Proteomes" id="UP000324738">
    <property type="component" value="Unassembled WGS sequence"/>
</dbReference>
<protein>
    <submittedName>
        <fullName evidence="7">UbiA family prenyltransferase</fullName>
    </submittedName>
</protein>
<dbReference type="InterPro" id="IPR036412">
    <property type="entry name" value="HAD-like_sf"/>
</dbReference>
<evidence type="ECO:0000313" key="8">
    <source>
        <dbReference type="Proteomes" id="UP000324738"/>
    </source>
</evidence>
<comment type="subcellular location">
    <subcellularLocation>
        <location evidence="1">Membrane</location>
        <topology evidence="1">Multi-pass membrane protein</topology>
    </subcellularLocation>
</comment>
<dbReference type="Pfam" id="PF12710">
    <property type="entry name" value="HAD"/>
    <property type="match status" value="1"/>
</dbReference>
<feature type="transmembrane region" description="Helical" evidence="6">
    <location>
        <begin position="393"/>
        <end position="415"/>
    </location>
</feature>
<comment type="caution">
    <text evidence="7">The sequence shown here is derived from an EMBL/GenBank/DDBJ whole genome shotgun (WGS) entry which is preliminary data.</text>
</comment>
<keyword evidence="4 6" id="KW-1133">Transmembrane helix</keyword>
<dbReference type="InterPro" id="IPR023214">
    <property type="entry name" value="HAD_sf"/>
</dbReference>
<dbReference type="SUPFAM" id="SSF56784">
    <property type="entry name" value="HAD-like"/>
    <property type="match status" value="1"/>
</dbReference>
<dbReference type="PANTHER" id="PTHR11048:SF5">
    <property type="entry name" value="DECAPRENYL-PHOSPHATE PHOSPHORIBOSYLTRANSFERASE"/>
    <property type="match status" value="1"/>
</dbReference>
<evidence type="ECO:0000256" key="4">
    <source>
        <dbReference type="ARBA" id="ARBA00022989"/>
    </source>
</evidence>
<evidence type="ECO:0000256" key="6">
    <source>
        <dbReference type="SAM" id="Phobius"/>
    </source>
</evidence>
<evidence type="ECO:0000256" key="5">
    <source>
        <dbReference type="ARBA" id="ARBA00023136"/>
    </source>
</evidence>
<reference evidence="7 8" key="1">
    <citation type="submission" date="2019-08" db="EMBL/GenBank/DDBJ databases">
        <title>Aureimonas fodiniaquatilis sp. nov., isolated from a coal mine wastewater.</title>
        <authorList>
            <person name="Kim W."/>
        </authorList>
    </citation>
    <scope>NUCLEOTIDE SEQUENCE [LARGE SCALE GENOMIC DNA]</scope>
    <source>
        <strain evidence="7 8">CAU 1482</strain>
    </source>
</reference>
<dbReference type="InterPro" id="IPR000537">
    <property type="entry name" value="UbiA_prenyltransferase"/>
</dbReference>
<evidence type="ECO:0000256" key="1">
    <source>
        <dbReference type="ARBA" id="ARBA00004141"/>
    </source>
</evidence>
<dbReference type="RefSeq" id="WP_149300632.1">
    <property type="nucleotide sequence ID" value="NZ_VTWH01000003.1"/>
</dbReference>
<sequence>MNAATKPAPVLVIDLDGTLCRTDTLHEAVISTIAANPIGILKFFGWLRAGKAAFKQQIAARGIIPAEALPYDEAVLDYVRKAREEGRRTVLVSAADNRQVQAVANYLGLFDEAVGTGGITDNADNLRGQAKADYLVSRYGERGFDYVGDSRADLAVWARARRALAVRANSTLLRAATKLGIDIEDIAPISKTRAGMFLKAMRPHQWSKNALILLPILASHEFGSLGAALAAMIAFSLTASSVYILNDLADLTSDRAHPRKRNRPFASGQLTASQGLTLAAVLILVALVVSVAFTPPAFLAVLAIYYVVTFAYSFWLKRKLLVDVVALAGLYTMRIIAGSAATGILLSPWLLAFAMFFFFSLAAIKRQAELVDQLSADKAVALGRGYFTSDLPVMRTMAVSAGQASVLVLALYISSPSVAALYATPEILWLVCPVLFYWLARMAVMTDRGFMNDDPIVFAMRDRISLYTGVLVVAIVLAATKVWW</sequence>
<dbReference type="CDD" id="cd13963">
    <property type="entry name" value="PT_UbiA_2"/>
    <property type="match status" value="1"/>
</dbReference>
<gene>
    <name evidence="7" type="ORF">FPY71_12375</name>
</gene>
<dbReference type="OrthoDB" id="9803632at2"/>
<dbReference type="GO" id="GO:0005886">
    <property type="term" value="C:plasma membrane"/>
    <property type="evidence" value="ECO:0007669"/>
    <property type="project" value="TreeGrafter"/>
</dbReference>
<evidence type="ECO:0000256" key="3">
    <source>
        <dbReference type="ARBA" id="ARBA00022692"/>
    </source>
</evidence>
<feature type="transmembrane region" description="Helical" evidence="6">
    <location>
        <begin position="266"/>
        <end position="291"/>
    </location>
</feature>
<feature type="transmembrane region" description="Helical" evidence="6">
    <location>
        <begin position="427"/>
        <end position="444"/>
    </location>
</feature>
<keyword evidence="7" id="KW-0808">Transferase</keyword>
<keyword evidence="8" id="KW-1185">Reference proteome</keyword>
<feature type="transmembrane region" description="Helical" evidence="6">
    <location>
        <begin position="464"/>
        <end position="483"/>
    </location>
</feature>
<keyword evidence="2" id="KW-1003">Cell membrane</keyword>
<proteinExistence type="predicted"/>
<dbReference type="InterPro" id="IPR044878">
    <property type="entry name" value="UbiA_sf"/>
</dbReference>
<dbReference type="InterPro" id="IPR039653">
    <property type="entry name" value="Prenyltransferase"/>
</dbReference>
<feature type="transmembrane region" description="Helical" evidence="6">
    <location>
        <begin position="343"/>
        <end position="364"/>
    </location>
</feature>
<dbReference type="NCBIfam" id="NF006088">
    <property type="entry name" value="PRK08238.1"/>
    <property type="match status" value="1"/>
</dbReference>
<keyword evidence="5 6" id="KW-0472">Membrane</keyword>
<organism evidence="7 8">
    <name type="scientific">Aureimonas fodinaquatilis</name>
    <dbReference type="NCBI Taxonomy" id="2565783"/>
    <lineage>
        <taxon>Bacteria</taxon>
        <taxon>Pseudomonadati</taxon>
        <taxon>Pseudomonadota</taxon>
        <taxon>Alphaproteobacteria</taxon>
        <taxon>Hyphomicrobiales</taxon>
        <taxon>Aurantimonadaceae</taxon>
        <taxon>Aureimonas</taxon>
    </lineage>
</organism>
<name>A0A5B0DS67_9HYPH</name>
<evidence type="ECO:0000313" key="7">
    <source>
        <dbReference type="EMBL" id="KAA0969346.1"/>
    </source>
</evidence>
<dbReference type="Gene3D" id="1.10.357.140">
    <property type="entry name" value="UbiA prenyltransferase"/>
    <property type="match status" value="1"/>
</dbReference>
<keyword evidence="3 6" id="KW-0812">Transmembrane</keyword>
<dbReference type="PANTHER" id="PTHR11048">
    <property type="entry name" value="PRENYLTRANSFERASES"/>
    <property type="match status" value="1"/>
</dbReference>
<dbReference type="EMBL" id="VTWH01000003">
    <property type="protein sequence ID" value="KAA0969346.1"/>
    <property type="molecule type" value="Genomic_DNA"/>
</dbReference>